<keyword evidence="3" id="KW-1185">Reference proteome</keyword>
<dbReference type="AlphaFoldDB" id="A0A518B696"/>
<sequence length="357" mass="38918">MDPSAVQSQAVQWGVSLPDTYITTLRKIEPEDEIGFWRLDDPVLDPSVLAPGGPVGLFPIGNNGMGDYLCFYAGAGNAKELPLVMWEGETNRISWLGNRFDDFLRREFEQRIEFLVERGQPLTEEQVTKAKQGESFEVDGVDEETRAVVEMLGDACRVAALLEMPEQLFKLAQGDPSVETESKEIDASNENALDAAIDRLSEQATAGDGAAAFEAAGFFQIQQLKPKMAEWLFKACSTLMASWPDFSPERFTKVVQLVKEEAASLPPATRIDPLFAFLSGKASAKSAAFLGLAKDYARKKKSPQAIRAAENALFLASTPEEQKAAYDFLISHARSNDNATCLAYGEAMAGRLAGAAS</sequence>
<dbReference type="KEGG" id="knv:Pan216_33640"/>
<dbReference type="InterPro" id="IPR037883">
    <property type="entry name" value="Knr4/Smi1-like_sf"/>
</dbReference>
<dbReference type="Pfam" id="PF09346">
    <property type="entry name" value="SMI1_KNR4"/>
    <property type="match status" value="1"/>
</dbReference>
<proteinExistence type="predicted"/>
<accession>A0A518B696</accession>
<evidence type="ECO:0000259" key="1">
    <source>
        <dbReference type="Pfam" id="PF09346"/>
    </source>
</evidence>
<reference evidence="2 3" key="1">
    <citation type="submission" date="2019-02" db="EMBL/GenBank/DDBJ databases">
        <title>Deep-cultivation of Planctomycetes and their phenomic and genomic characterization uncovers novel biology.</title>
        <authorList>
            <person name="Wiegand S."/>
            <person name="Jogler M."/>
            <person name="Boedeker C."/>
            <person name="Pinto D."/>
            <person name="Vollmers J."/>
            <person name="Rivas-Marin E."/>
            <person name="Kohn T."/>
            <person name="Peeters S.H."/>
            <person name="Heuer A."/>
            <person name="Rast P."/>
            <person name="Oberbeckmann S."/>
            <person name="Bunk B."/>
            <person name="Jeske O."/>
            <person name="Meyerdierks A."/>
            <person name="Storesund J.E."/>
            <person name="Kallscheuer N."/>
            <person name="Luecker S."/>
            <person name="Lage O.M."/>
            <person name="Pohl T."/>
            <person name="Merkel B.J."/>
            <person name="Hornburger P."/>
            <person name="Mueller R.-W."/>
            <person name="Bruemmer F."/>
            <person name="Labrenz M."/>
            <person name="Spormann A.M."/>
            <person name="Op den Camp H."/>
            <person name="Overmann J."/>
            <person name="Amann R."/>
            <person name="Jetten M.S.M."/>
            <person name="Mascher T."/>
            <person name="Medema M.H."/>
            <person name="Devos D.P."/>
            <person name="Kaster A.-K."/>
            <person name="Ovreas L."/>
            <person name="Rohde M."/>
            <person name="Galperin M.Y."/>
            <person name="Jogler C."/>
        </authorList>
    </citation>
    <scope>NUCLEOTIDE SEQUENCE [LARGE SCALE GENOMIC DNA]</scope>
    <source>
        <strain evidence="2 3">Pan216</strain>
    </source>
</reference>
<dbReference type="InterPro" id="IPR018958">
    <property type="entry name" value="Knr4/Smi1-like_dom"/>
</dbReference>
<evidence type="ECO:0000313" key="3">
    <source>
        <dbReference type="Proteomes" id="UP000317093"/>
    </source>
</evidence>
<name>A0A518B696_9BACT</name>
<dbReference type="SUPFAM" id="SSF160631">
    <property type="entry name" value="SMI1/KNR4-like"/>
    <property type="match status" value="1"/>
</dbReference>
<organism evidence="2 3">
    <name type="scientific">Kolteria novifilia</name>
    <dbReference type="NCBI Taxonomy" id="2527975"/>
    <lineage>
        <taxon>Bacteria</taxon>
        <taxon>Pseudomonadati</taxon>
        <taxon>Planctomycetota</taxon>
        <taxon>Planctomycetia</taxon>
        <taxon>Kolteriales</taxon>
        <taxon>Kolteriaceae</taxon>
        <taxon>Kolteria</taxon>
    </lineage>
</organism>
<dbReference type="Proteomes" id="UP000317093">
    <property type="component" value="Chromosome"/>
</dbReference>
<dbReference type="Gene3D" id="3.40.1580.10">
    <property type="entry name" value="SMI1/KNR4-like"/>
    <property type="match status" value="1"/>
</dbReference>
<feature type="domain" description="Knr4/Smi1-like" evidence="1">
    <location>
        <begin position="12"/>
        <end position="106"/>
    </location>
</feature>
<dbReference type="EMBL" id="CP036279">
    <property type="protein sequence ID" value="QDU62497.1"/>
    <property type="molecule type" value="Genomic_DNA"/>
</dbReference>
<protein>
    <recommendedName>
        <fullName evidence="1">Knr4/Smi1-like domain-containing protein</fullName>
    </recommendedName>
</protein>
<evidence type="ECO:0000313" key="2">
    <source>
        <dbReference type="EMBL" id="QDU62497.1"/>
    </source>
</evidence>
<dbReference type="RefSeq" id="WP_145259301.1">
    <property type="nucleotide sequence ID" value="NZ_CP036279.1"/>
</dbReference>
<gene>
    <name evidence="2" type="ORF">Pan216_33640</name>
</gene>